<dbReference type="EMBL" id="MU251315">
    <property type="protein sequence ID" value="KAG9249396.1"/>
    <property type="molecule type" value="Genomic_DNA"/>
</dbReference>
<comment type="caution">
    <text evidence="2">The sequence shown here is derived from an EMBL/GenBank/DDBJ whole genome shotgun (WGS) entry which is preliminary data.</text>
</comment>
<evidence type="ECO:0000313" key="2">
    <source>
        <dbReference type="EMBL" id="KAG9249396.1"/>
    </source>
</evidence>
<feature type="region of interest" description="Disordered" evidence="1">
    <location>
        <begin position="1"/>
        <end position="57"/>
    </location>
</feature>
<evidence type="ECO:0000313" key="3">
    <source>
        <dbReference type="Proteomes" id="UP000887229"/>
    </source>
</evidence>
<protein>
    <recommendedName>
        <fullName evidence="4">Protein kinase domain-containing protein</fullName>
    </recommendedName>
</protein>
<dbReference type="SUPFAM" id="SSF56112">
    <property type="entry name" value="Protein kinase-like (PK-like)"/>
    <property type="match status" value="1"/>
</dbReference>
<feature type="compositionally biased region" description="Polar residues" evidence="1">
    <location>
        <begin position="1"/>
        <end position="14"/>
    </location>
</feature>
<name>A0A9P7ZCT3_9HYPO</name>
<keyword evidence="3" id="KW-1185">Reference proteome</keyword>
<dbReference type="OrthoDB" id="10631353at2759"/>
<dbReference type="Proteomes" id="UP000887229">
    <property type="component" value="Unassembled WGS sequence"/>
</dbReference>
<sequence>MPAASTSHQRLQQTRAQVAEARRLAAEQAAKKTNARESTDNNDDDEVETPRKRQKRAPQRFADIWLGEDRSVSRCELILGLKNGHWIIRTFGSSLVVHKDTPLERDMPGMALHPHEANHVEWADESGEGLRLEIYCRSPRDSGELVWFEDLPSQWDLTQRSISSTSTLSTPGHADPPDRLYIFDKSMCVSPGPREYLALDPWTCTMFLARRYPLSEVDSLRARTRLLQELPISDSFVIDEDVREHYGHAYLLSPLRDDIVPLRSCSQTESLGRRVFYNLLRLVHALHCSGIYHRNIDLDTICITDNPDLCDVVITEFSKFSRDYRDAISDCRQIFQLLHEFIGGKDVPPSWLGSKYLGDLWARFIDTRHAWDISVKEIYEKLQLGSTQGAKSWDTIKVSRSFSIRFTSVSRTSYLDADDVRSYLRFAAVALYPIAAHDSKIIGLQRKMEDLLSKAERDGQISIADYHVFETHLECKYGCTYGKALADELPESHIRGSRSPLSILLTLKVPYHSRYGLANLNRLIRFAPALEPALQSTDKYEIKGPLGLSGIFVPSTDLHAHMRTAGLQTTMDATQSRDCSLDRYKLPDWSLVTSNELAQLYPVDKAGTVLLEDGSTENLGKYLALFADRKDYLDIATTHRLSSTDNRNGNDIDNISLFSSINTTSFPFQFGRRAGFKPGASDLRLSADTRGSRTQRWIDGHAMPRRRMKGDIEPTRWT</sequence>
<organism evidence="2 3">
    <name type="scientific">Emericellopsis atlantica</name>
    <dbReference type="NCBI Taxonomy" id="2614577"/>
    <lineage>
        <taxon>Eukaryota</taxon>
        <taxon>Fungi</taxon>
        <taxon>Dikarya</taxon>
        <taxon>Ascomycota</taxon>
        <taxon>Pezizomycotina</taxon>
        <taxon>Sordariomycetes</taxon>
        <taxon>Hypocreomycetidae</taxon>
        <taxon>Hypocreales</taxon>
        <taxon>Bionectriaceae</taxon>
        <taxon>Emericellopsis</taxon>
    </lineage>
</organism>
<evidence type="ECO:0000256" key="1">
    <source>
        <dbReference type="SAM" id="MobiDB-lite"/>
    </source>
</evidence>
<dbReference type="GeneID" id="70295317"/>
<reference evidence="2" key="1">
    <citation type="journal article" date="2021" name="IMA Fungus">
        <title>Genomic characterization of three marine fungi, including Emericellopsis atlantica sp. nov. with signatures of a generalist lifestyle and marine biomass degradation.</title>
        <authorList>
            <person name="Hagestad O.C."/>
            <person name="Hou L."/>
            <person name="Andersen J.H."/>
            <person name="Hansen E.H."/>
            <person name="Altermark B."/>
            <person name="Li C."/>
            <person name="Kuhnert E."/>
            <person name="Cox R.J."/>
            <person name="Crous P.W."/>
            <person name="Spatafora J.W."/>
            <person name="Lail K."/>
            <person name="Amirebrahimi M."/>
            <person name="Lipzen A."/>
            <person name="Pangilinan J."/>
            <person name="Andreopoulos W."/>
            <person name="Hayes R.D."/>
            <person name="Ng V."/>
            <person name="Grigoriev I.V."/>
            <person name="Jackson S.A."/>
            <person name="Sutton T.D.S."/>
            <person name="Dobson A.D.W."/>
            <person name="Rama T."/>
        </authorList>
    </citation>
    <scope>NUCLEOTIDE SEQUENCE</scope>
    <source>
        <strain evidence="2">TS7</strain>
    </source>
</reference>
<dbReference type="InterPro" id="IPR011009">
    <property type="entry name" value="Kinase-like_dom_sf"/>
</dbReference>
<accession>A0A9P7ZCT3</accession>
<evidence type="ECO:0008006" key="4">
    <source>
        <dbReference type="Google" id="ProtNLM"/>
    </source>
</evidence>
<dbReference type="RefSeq" id="XP_046113320.1">
    <property type="nucleotide sequence ID" value="XM_046264414.1"/>
</dbReference>
<dbReference type="AlphaFoldDB" id="A0A9P7ZCT3"/>
<gene>
    <name evidence="2" type="ORF">F5Z01DRAFT_669320</name>
</gene>
<proteinExistence type="predicted"/>